<dbReference type="Proteomes" id="UP000233469">
    <property type="component" value="Unassembled WGS sequence"/>
</dbReference>
<feature type="region of interest" description="Disordered" evidence="1">
    <location>
        <begin position="62"/>
        <end position="86"/>
    </location>
</feature>
<organism evidence="2 3">
    <name type="scientific">Rhizophagus irregularis</name>
    <dbReference type="NCBI Taxonomy" id="588596"/>
    <lineage>
        <taxon>Eukaryota</taxon>
        <taxon>Fungi</taxon>
        <taxon>Fungi incertae sedis</taxon>
        <taxon>Mucoromycota</taxon>
        <taxon>Glomeromycotina</taxon>
        <taxon>Glomeromycetes</taxon>
        <taxon>Glomerales</taxon>
        <taxon>Glomeraceae</taxon>
        <taxon>Rhizophagus</taxon>
    </lineage>
</organism>
<comment type="caution">
    <text evidence="2">The sequence shown here is derived from an EMBL/GenBank/DDBJ whole genome shotgun (WGS) entry which is preliminary data.</text>
</comment>
<reference evidence="2 3" key="1">
    <citation type="submission" date="2016-04" db="EMBL/GenBank/DDBJ databases">
        <title>Genome analyses suggest a sexual origin of heterokaryosis in a supposedly ancient asexual fungus.</title>
        <authorList>
            <person name="Ropars J."/>
            <person name="Sedzielewska K."/>
            <person name="Noel J."/>
            <person name="Charron P."/>
            <person name="Farinelli L."/>
            <person name="Marton T."/>
            <person name="Kruger M."/>
            <person name="Pelin A."/>
            <person name="Brachmann A."/>
            <person name="Corradi N."/>
        </authorList>
    </citation>
    <scope>NUCLEOTIDE SEQUENCE [LARGE SCALE GENOMIC DNA]</scope>
    <source>
        <strain evidence="2 3">C2</strain>
    </source>
</reference>
<dbReference type="AlphaFoldDB" id="A0A2N1P092"/>
<dbReference type="EMBL" id="LLXL01000040">
    <property type="protein sequence ID" value="PKK79580.1"/>
    <property type="molecule type" value="Genomic_DNA"/>
</dbReference>
<feature type="compositionally biased region" description="Polar residues" evidence="1">
    <location>
        <begin position="65"/>
        <end position="79"/>
    </location>
</feature>
<reference evidence="2 3" key="2">
    <citation type="submission" date="2017-10" db="EMBL/GenBank/DDBJ databases">
        <title>Extensive intraspecific genome diversity in a model arbuscular mycorrhizal fungus.</title>
        <authorList>
            <person name="Chen E.C.H."/>
            <person name="Morin E."/>
            <person name="Baudet D."/>
            <person name="Noel J."/>
            <person name="Ndikumana S."/>
            <person name="Charron P."/>
            <person name="St-Onge C."/>
            <person name="Giorgi J."/>
            <person name="Grigoriev I.V."/>
            <person name="Roux C."/>
            <person name="Martin F.M."/>
            <person name="Corradi N."/>
        </authorList>
    </citation>
    <scope>NUCLEOTIDE SEQUENCE [LARGE SCALE GENOMIC DNA]</scope>
    <source>
        <strain evidence="2 3">C2</strain>
    </source>
</reference>
<gene>
    <name evidence="2" type="ORF">RhiirC2_768969</name>
</gene>
<evidence type="ECO:0000313" key="2">
    <source>
        <dbReference type="EMBL" id="PKK79580.1"/>
    </source>
</evidence>
<protein>
    <submittedName>
        <fullName evidence="2">Uncharacterized protein</fullName>
    </submittedName>
</protein>
<evidence type="ECO:0000256" key="1">
    <source>
        <dbReference type="SAM" id="MobiDB-lite"/>
    </source>
</evidence>
<sequence length="127" mass="14535">MSKANSANKSICYERITDKKLTLAPQLEIVKEEGTDQVDYAIKALEELLCTTKGKLHQVVKHSGKTSTISTESLQQPQNGLEEEKDLRKNVKRVMKVIVRLLKDRLESVDEKPDKKNARIEEYHSKK</sequence>
<dbReference type="VEuPathDB" id="FungiDB:RhiirA1_404290"/>
<name>A0A2N1P092_9GLOM</name>
<proteinExistence type="predicted"/>
<evidence type="ECO:0000313" key="3">
    <source>
        <dbReference type="Proteomes" id="UP000233469"/>
    </source>
</evidence>
<accession>A0A2N1P092</accession>